<dbReference type="RefSeq" id="WP_305102165.1">
    <property type="nucleotide sequence ID" value="NZ_JAUTWS010000002.1"/>
</dbReference>
<keyword evidence="1" id="KW-0732">Signal</keyword>
<feature type="chain" id="PRO_5045566064" description="DUF1795 domain-containing protein" evidence="1">
    <location>
        <begin position="20"/>
        <end position="161"/>
    </location>
</feature>
<evidence type="ECO:0000256" key="1">
    <source>
        <dbReference type="SAM" id="SignalP"/>
    </source>
</evidence>
<organism evidence="2 3">
    <name type="scientific">Paracraurococcus lichenis</name>
    <dbReference type="NCBI Taxonomy" id="3064888"/>
    <lineage>
        <taxon>Bacteria</taxon>
        <taxon>Pseudomonadati</taxon>
        <taxon>Pseudomonadota</taxon>
        <taxon>Alphaproteobacteria</taxon>
        <taxon>Acetobacterales</taxon>
        <taxon>Roseomonadaceae</taxon>
        <taxon>Paracraurococcus</taxon>
    </lineage>
</organism>
<sequence length="161" mass="16943">MRRALLLSCLLLAAPAARAQAPFTLPEADRMRLVTHGLGWTVLRDATAPHGAAEMGMLLVRAQRPVPAAARPGHLARTLQNLRTLHVGPLPAEEHADLAGLPADLLQARATGVPSGVPVVVRAACLYGPARSWLLVASAPVAEWPGLEAEMARLIAGFRPG</sequence>
<keyword evidence="3" id="KW-1185">Reference proteome</keyword>
<name>A0ABT9DTS5_9PROT</name>
<reference evidence="2 3" key="1">
    <citation type="submission" date="2023-08" db="EMBL/GenBank/DDBJ databases">
        <title>The draft genome sequence of Paracraurococcus sp. LOR1-02.</title>
        <authorList>
            <person name="Kingkaew E."/>
            <person name="Tanasupawat S."/>
        </authorList>
    </citation>
    <scope>NUCLEOTIDE SEQUENCE [LARGE SCALE GENOMIC DNA]</scope>
    <source>
        <strain evidence="2 3">LOR1-02</strain>
    </source>
</reference>
<feature type="signal peptide" evidence="1">
    <location>
        <begin position="1"/>
        <end position="19"/>
    </location>
</feature>
<dbReference type="EMBL" id="JAUTWS010000002">
    <property type="protein sequence ID" value="MDO9707300.1"/>
    <property type="molecule type" value="Genomic_DNA"/>
</dbReference>
<evidence type="ECO:0000313" key="3">
    <source>
        <dbReference type="Proteomes" id="UP001243009"/>
    </source>
</evidence>
<accession>A0ABT9DTS5</accession>
<dbReference type="Proteomes" id="UP001243009">
    <property type="component" value="Unassembled WGS sequence"/>
</dbReference>
<evidence type="ECO:0000313" key="2">
    <source>
        <dbReference type="EMBL" id="MDO9707300.1"/>
    </source>
</evidence>
<evidence type="ECO:0008006" key="4">
    <source>
        <dbReference type="Google" id="ProtNLM"/>
    </source>
</evidence>
<gene>
    <name evidence="2" type="ORF">Q7A36_03015</name>
</gene>
<comment type="caution">
    <text evidence="2">The sequence shown here is derived from an EMBL/GenBank/DDBJ whole genome shotgun (WGS) entry which is preliminary data.</text>
</comment>
<proteinExistence type="predicted"/>
<protein>
    <recommendedName>
        <fullName evidence="4">DUF1795 domain-containing protein</fullName>
    </recommendedName>
</protein>